<organism evidence="1 2">
    <name type="scientific">Sphenostylis stenocarpa</name>
    <dbReference type="NCBI Taxonomy" id="92480"/>
    <lineage>
        <taxon>Eukaryota</taxon>
        <taxon>Viridiplantae</taxon>
        <taxon>Streptophyta</taxon>
        <taxon>Embryophyta</taxon>
        <taxon>Tracheophyta</taxon>
        <taxon>Spermatophyta</taxon>
        <taxon>Magnoliopsida</taxon>
        <taxon>eudicotyledons</taxon>
        <taxon>Gunneridae</taxon>
        <taxon>Pentapetalae</taxon>
        <taxon>rosids</taxon>
        <taxon>fabids</taxon>
        <taxon>Fabales</taxon>
        <taxon>Fabaceae</taxon>
        <taxon>Papilionoideae</taxon>
        <taxon>50 kb inversion clade</taxon>
        <taxon>NPAAA clade</taxon>
        <taxon>indigoferoid/millettioid clade</taxon>
        <taxon>Phaseoleae</taxon>
        <taxon>Sphenostylis</taxon>
    </lineage>
</organism>
<dbReference type="Gramene" id="rna-AYBTSS11_LOCUS21979">
    <property type="protein sequence ID" value="CAJ1968929.1"/>
    <property type="gene ID" value="gene-AYBTSS11_LOCUS21979"/>
</dbReference>
<name>A0AA86VTV2_9FABA</name>
<evidence type="ECO:0000313" key="2">
    <source>
        <dbReference type="Proteomes" id="UP001189624"/>
    </source>
</evidence>
<evidence type="ECO:0000313" key="1">
    <source>
        <dbReference type="EMBL" id="CAJ1968929.1"/>
    </source>
</evidence>
<reference evidence="1" key="1">
    <citation type="submission" date="2023-10" db="EMBL/GenBank/DDBJ databases">
        <authorList>
            <person name="Domelevo Entfellner J.-B."/>
        </authorList>
    </citation>
    <scope>NUCLEOTIDE SEQUENCE</scope>
</reference>
<accession>A0AA86VTV2</accession>
<proteinExistence type="predicted"/>
<dbReference type="EMBL" id="OY731404">
    <property type="protein sequence ID" value="CAJ1968929.1"/>
    <property type="molecule type" value="Genomic_DNA"/>
</dbReference>
<keyword evidence="2" id="KW-1185">Reference proteome</keyword>
<dbReference type="Proteomes" id="UP001189624">
    <property type="component" value="Chromosome 7"/>
</dbReference>
<protein>
    <submittedName>
        <fullName evidence="1">Uncharacterized protein</fullName>
    </submittedName>
</protein>
<dbReference type="AlphaFoldDB" id="A0AA86VTV2"/>
<gene>
    <name evidence="1" type="ORF">AYBTSS11_LOCUS21979</name>
</gene>
<dbReference type="PANTHER" id="PTHR47418">
    <property type="entry name" value="ALPHA/BETA-HYDROLASES SUPERFAMILY PROTEIN"/>
    <property type="match status" value="1"/>
</dbReference>
<sequence length="132" mass="15061">MLVGREVKGSDLKGQGQIFWYYGQPFATETPLHSKAAKDNSVVAKDARTKPAVIEELYIPGTVYYIKRNLGSKTDGEKDFFTLYQRDPGEHFQKIFFSGNFITDHRCDSHYYALRDVLKGLPWSGEEGKPYS</sequence>